<dbReference type="Pfam" id="PF09312">
    <property type="entry name" value="SurA_N"/>
    <property type="match status" value="1"/>
</dbReference>
<dbReference type="InterPro" id="IPR027304">
    <property type="entry name" value="Trigger_fact/SurA_dom_sf"/>
</dbReference>
<dbReference type="Pfam" id="PF00639">
    <property type="entry name" value="Rotamase"/>
    <property type="match status" value="1"/>
</dbReference>
<dbReference type="EMBL" id="CP089044">
    <property type="protein sequence ID" value="UYF74280.1"/>
    <property type="molecule type" value="Genomic_DNA"/>
</dbReference>
<dbReference type="HAMAP" id="MF_01183">
    <property type="entry name" value="Chaperone_SurA"/>
    <property type="match status" value="1"/>
</dbReference>
<organism evidence="8 9">
    <name type="scientific">Acinetobacter ursingii</name>
    <dbReference type="NCBI Taxonomy" id="108980"/>
    <lineage>
        <taxon>Bacteria</taxon>
        <taxon>Pseudomonadati</taxon>
        <taxon>Pseudomonadota</taxon>
        <taxon>Gammaproteobacteria</taxon>
        <taxon>Moraxellales</taxon>
        <taxon>Moraxellaceae</taxon>
        <taxon>Acinetobacter</taxon>
    </lineage>
</organism>
<dbReference type="PROSITE" id="PS50198">
    <property type="entry name" value="PPIC_PPIASE_2"/>
    <property type="match status" value="2"/>
</dbReference>
<name>A0A3F3LBU0_9GAMM</name>
<gene>
    <name evidence="7" type="primary">surA</name>
    <name evidence="8" type="ORF">LSO58_10415</name>
</gene>
<evidence type="ECO:0000256" key="7">
    <source>
        <dbReference type="HAMAP-Rule" id="MF_01183"/>
    </source>
</evidence>
<evidence type="ECO:0000256" key="1">
    <source>
        <dbReference type="ARBA" id="ARBA00022729"/>
    </source>
</evidence>
<dbReference type="GO" id="GO:0003755">
    <property type="term" value="F:peptidyl-prolyl cis-trans isomerase activity"/>
    <property type="evidence" value="ECO:0007669"/>
    <property type="project" value="UniProtKB-UniRule"/>
</dbReference>
<feature type="signal peptide" evidence="7">
    <location>
        <begin position="1"/>
        <end position="27"/>
    </location>
</feature>
<dbReference type="Gene3D" id="3.10.50.40">
    <property type="match status" value="2"/>
</dbReference>
<dbReference type="PANTHER" id="PTHR47637">
    <property type="entry name" value="CHAPERONE SURA"/>
    <property type="match status" value="1"/>
</dbReference>
<dbReference type="SUPFAM" id="SSF54534">
    <property type="entry name" value="FKBP-like"/>
    <property type="match status" value="2"/>
</dbReference>
<dbReference type="AlphaFoldDB" id="A0A3F3LBU0"/>
<dbReference type="Gene3D" id="1.10.4030.10">
    <property type="entry name" value="Porin chaperone SurA, peptide-binding domain"/>
    <property type="match status" value="1"/>
</dbReference>
<dbReference type="GO" id="GO:0042277">
    <property type="term" value="F:peptide binding"/>
    <property type="evidence" value="ECO:0007669"/>
    <property type="project" value="InterPro"/>
</dbReference>
<proteinExistence type="inferred from homology"/>
<evidence type="ECO:0000313" key="8">
    <source>
        <dbReference type="EMBL" id="UYF74280.1"/>
    </source>
</evidence>
<keyword evidence="1 7" id="KW-0732">Signal</keyword>
<accession>A0A3F3LBU0</accession>
<comment type="catalytic activity">
    <reaction evidence="7">
        <text>[protein]-peptidylproline (omega=180) = [protein]-peptidylproline (omega=0)</text>
        <dbReference type="Rhea" id="RHEA:16237"/>
        <dbReference type="Rhea" id="RHEA-COMP:10747"/>
        <dbReference type="Rhea" id="RHEA-COMP:10748"/>
        <dbReference type="ChEBI" id="CHEBI:83833"/>
        <dbReference type="ChEBI" id="CHEBI:83834"/>
        <dbReference type="EC" id="5.2.1.8"/>
    </reaction>
</comment>
<protein>
    <recommendedName>
        <fullName evidence="7">Chaperone SurA</fullName>
    </recommendedName>
    <alternativeName>
        <fullName evidence="7">Peptidyl-prolyl cis-trans isomerase SurA</fullName>
        <shortName evidence="7">PPIase SurA</shortName>
        <ecNumber evidence="7">5.2.1.8</ecNumber>
    </alternativeName>
    <alternativeName>
        <fullName evidence="7">Rotamase SurA</fullName>
    </alternativeName>
</protein>
<evidence type="ECO:0000256" key="4">
    <source>
        <dbReference type="ARBA" id="ARBA00023110"/>
    </source>
</evidence>
<dbReference type="PROSITE" id="PS01096">
    <property type="entry name" value="PPIC_PPIASE_1"/>
    <property type="match status" value="1"/>
</dbReference>
<evidence type="ECO:0000256" key="3">
    <source>
        <dbReference type="ARBA" id="ARBA00022764"/>
    </source>
</evidence>
<dbReference type="InterPro" id="IPR023034">
    <property type="entry name" value="PPIase_SurA"/>
</dbReference>
<dbReference type="GO" id="GO:0006457">
    <property type="term" value="P:protein folding"/>
    <property type="evidence" value="ECO:0007669"/>
    <property type="project" value="UniProtKB-UniRule"/>
</dbReference>
<dbReference type="Pfam" id="PF13616">
    <property type="entry name" value="Rotamase_3"/>
    <property type="match status" value="1"/>
</dbReference>
<dbReference type="GO" id="GO:0043165">
    <property type="term" value="P:Gram-negative-bacterium-type cell outer membrane assembly"/>
    <property type="evidence" value="ECO:0007669"/>
    <property type="project" value="InterPro"/>
</dbReference>
<keyword evidence="4 7" id="KW-0697">Rotamase</keyword>
<dbReference type="GO" id="GO:0050821">
    <property type="term" value="P:protein stabilization"/>
    <property type="evidence" value="ECO:0007669"/>
    <property type="project" value="InterPro"/>
</dbReference>
<keyword evidence="3 7" id="KW-0574">Periplasm</keyword>
<keyword evidence="6 7" id="KW-0413">Isomerase</keyword>
<evidence type="ECO:0000256" key="2">
    <source>
        <dbReference type="ARBA" id="ARBA00022737"/>
    </source>
</evidence>
<dbReference type="RefSeq" id="WP_004989478.1">
    <property type="nucleotide sequence ID" value="NZ_AP018824.1"/>
</dbReference>
<dbReference type="PANTHER" id="PTHR47637:SF1">
    <property type="entry name" value="CHAPERONE SURA"/>
    <property type="match status" value="1"/>
</dbReference>
<comment type="function">
    <text evidence="7">Chaperone involved in the correct folding and assembly of outer membrane proteins. Recognizes specific patterns of aromatic residues and the orientation of their side chains, which are found more frequently in integral outer membrane proteins. May act in both early periplasmic and late outer membrane-associated steps of protein maturation.</text>
</comment>
<sequence length="447" mass="49792" precursor="true">MKTKYLKQLFKATALAAVVSSSMHSFAATPSDEVIAIVDNSVILKSDLEQGVAEAAHQMQAQKKEVPPEQYLQLQVLDQLILREAQLEQVKRYGIKPDEKALNEAVLKVANQSGSKSLEAFQQKLDAMAPGTYASLRDRIGEDLAISRLRQQQVMSRIKISDQDVANFLKSPQGQAMLGSQVHVLHARISGAKADPQQLNQVAQEVKTALNSSDDIANIGKTYSTKDIKVEGADMGYRDLADIPAELAARVSALQTGQTTELINVRDGIHVLKLLDRKTSDQKAMVEQYKTRHILIQPSEVVSPENAKQMITSLYNRLKAGEDFATLAATFSNDPGSARDGGSLGWVTPGMMVPEFDEKMKNTPVGQISEPFQTQFGWHILQVQDTRKQDMTHEYQERMARQILGERQFDTEVDSWLREVRSNAYVEIKDPTLDKKALQEQSQKNKS</sequence>
<dbReference type="InterPro" id="IPR023058">
    <property type="entry name" value="PPIase_PpiC_CS"/>
</dbReference>
<comment type="domain">
    <text evidence="7">The PPIase activity resides only in the second parvulin domain. The N-terminal region and the C-terminal tail are necessary and sufficient for the chaperone activity of SurA. The PPIase activity is dispensable for SurA to function as a chaperone. The N-terminal region and the C-terminal tail are also required for porin recognition.</text>
</comment>
<dbReference type="InterPro" id="IPR046357">
    <property type="entry name" value="PPIase_dom_sf"/>
</dbReference>
<keyword evidence="2 7" id="KW-0677">Repeat</keyword>
<dbReference type="InterPro" id="IPR015391">
    <property type="entry name" value="SurA_N"/>
</dbReference>
<dbReference type="SUPFAM" id="SSF109998">
    <property type="entry name" value="Triger factor/SurA peptide-binding domain-like"/>
    <property type="match status" value="1"/>
</dbReference>
<comment type="subcellular location">
    <subcellularLocation>
        <location evidence="7">Periplasm</location>
    </subcellularLocation>
    <text evidence="7">Is capable of associating with the outer membrane.</text>
</comment>
<evidence type="ECO:0000313" key="9">
    <source>
        <dbReference type="Proteomes" id="UP001164081"/>
    </source>
</evidence>
<dbReference type="InterPro" id="IPR050280">
    <property type="entry name" value="OMP_Chaperone_SurA"/>
</dbReference>
<reference evidence="8" key="1">
    <citation type="journal article" date="2022" name="J Glob Antimicrob Resist">
        <title>Comparative analysis of IMP-4- and OXA-58-containing plasmids of three carbapenemase-producing Acinetobacter ursingii strains in the Netherlands.</title>
        <authorList>
            <person name="Hendrickx A.P.A."/>
            <person name="Schade R.P."/>
            <person name="Landman F."/>
            <person name="Bosch T."/>
            <person name="Schouls L.M."/>
            <person name="van Dijk K."/>
        </authorList>
    </citation>
    <scope>NUCLEOTIDE SEQUENCE</scope>
    <source>
        <strain evidence="8">RIVM_C010761</strain>
    </source>
</reference>
<dbReference type="GO" id="GO:0030288">
    <property type="term" value="C:outer membrane-bounded periplasmic space"/>
    <property type="evidence" value="ECO:0007669"/>
    <property type="project" value="InterPro"/>
</dbReference>
<evidence type="ECO:0000256" key="6">
    <source>
        <dbReference type="ARBA" id="ARBA00023235"/>
    </source>
</evidence>
<feature type="chain" id="PRO_5041034858" description="Chaperone SurA" evidence="7">
    <location>
        <begin position="28"/>
        <end position="447"/>
    </location>
</feature>
<dbReference type="Proteomes" id="UP001164081">
    <property type="component" value="Chromosome"/>
</dbReference>
<dbReference type="GO" id="GO:0051082">
    <property type="term" value="F:unfolded protein binding"/>
    <property type="evidence" value="ECO:0007669"/>
    <property type="project" value="UniProtKB-UniRule"/>
</dbReference>
<evidence type="ECO:0000256" key="5">
    <source>
        <dbReference type="ARBA" id="ARBA00023186"/>
    </source>
</evidence>
<dbReference type="EC" id="5.2.1.8" evidence="7"/>
<dbReference type="InterPro" id="IPR000297">
    <property type="entry name" value="PPIase_PpiC"/>
</dbReference>
<keyword evidence="5 7" id="KW-0143">Chaperone</keyword>